<accession>A0ACB9B9K4</accession>
<sequence length="557" mass="63556">MILGWFSPFQCHMINDISEVDDYVPKITYPSYLLHTIHHLEHLKLAFDERVDVVFEMHSSSNRKLATTRDSQHPLLLPYLKVLELSFLEEMSHVWKCNWNKFLIPQQQPLQFPFQNLTDISLKHCHKIKYLFSPLMAKYLSNLKMINIYGCDGIEEVISSRDDENEENNTSTSSYQNTTFFPSLDNLTLKELLCLKSIDDVRSRRDKISSNTNNTINDQFQGVEVIGACGSLCQYPRKIFIENCDTLSSLIQWYAVGQMKKLEELEIRYCSTMVESKTPKFKYIQTSLGKHSPECGLNFRGTISEYLTASPTSSVISEGLPCSFHNLIEIDIEDTYVGTTIIPSNAMLQLKKLQQIHLKSCFEVKEVFGVALEGANNSGFNESQNIVKIPNLIQVGLSNVHGLKYLWKNNRWMALEFPNLTNVSIYSCVSLEYVFTCSMIGSLVQLKDLHISHCKNMEVIVKEEEEEESDAKVNQIMLPRLKSLKLYDLPSLNGFCLDTWKKALSFPALDTLQITSCHRITAFTSGQLATPELKVINTNFGLCYVGGDLNSFIKTKT</sequence>
<dbReference type="Proteomes" id="UP001056120">
    <property type="component" value="Linkage Group LG23"/>
</dbReference>
<name>A0ACB9B9K4_9ASTR</name>
<protein>
    <submittedName>
        <fullName evidence="1">Uncharacterized protein</fullName>
    </submittedName>
</protein>
<evidence type="ECO:0000313" key="2">
    <source>
        <dbReference type="Proteomes" id="UP001056120"/>
    </source>
</evidence>
<gene>
    <name evidence="1" type="ORF">L1987_68948</name>
</gene>
<organism evidence="1 2">
    <name type="scientific">Smallanthus sonchifolius</name>
    <dbReference type="NCBI Taxonomy" id="185202"/>
    <lineage>
        <taxon>Eukaryota</taxon>
        <taxon>Viridiplantae</taxon>
        <taxon>Streptophyta</taxon>
        <taxon>Embryophyta</taxon>
        <taxon>Tracheophyta</taxon>
        <taxon>Spermatophyta</taxon>
        <taxon>Magnoliopsida</taxon>
        <taxon>eudicotyledons</taxon>
        <taxon>Gunneridae</taxon>
        <taxon>Pentapetalae</taxon>
        <taxon>asterids</taxon>
        <taxon>campanulids</taxon>
        <taxon>Asterales</taxon>
        <taxon>Asteraceae</taxon>
        <taxon>Asteroideae</taxon>
        <taxon>Heliantheae alliance</taxon>
        <taxon>Millerieae</taxon>
        <taxon>Smallanthus</taxon>
    </lineage>
</organism>
<evidence type="ECO:0000313" key="1">
    <source>
        <dbReference type="EMBL" id="KAI3717370.1"/>
    </source>
</evidence>
<reference evidence="1 2" key="2">
    <citation type="journal article" date="2022" name="Mol. Ecol. Resour.">
        <title>The genomes of chicory, endive, great burdock and yacon provide insights into Asteraceae paleo-polyploidization history and plant inulin production.</title>
        <authorList>
            <person name="Fan W."/>
            <person name="Wang S."/>
            <person name="Wang H."/>
            <person name="Wang A."/>
            <person name="Jiang F."/>
            <person name="Liu H."/>
            <person name="Zhao H."/>
            <person name="Xu D."/>
            <person name="Zhang Y."/>
        </authorList>
    </citation>
    <scope>NUCLEOTIDE SEQUENCE [LARGE SCALE GENOMIC DNA]</scope>
    <source>
        <strain evidence="2">cv. Yunnan</strain>
        <tissue evidence="1">Leaves</tissue>
    </source>
</reference>
<proteinExistence type="predicted"/>
<comment type="caution">
    <text evidence="1">The sequence shown here is derived from an EMBL/GenBank/DDBJ whole genome shotgun (WGS) entry which is preliminary data.</text>
</comment>
<keyword evidence="2" id="KW-1185">Reference proteome</keyword>
<reference evidence="2" key="1">
    <citation type="journal article" date="2022" name="Mol. Ecol. Resour.">
        <title>The genomes of chicory, endive, great burdock and yacon provide insights into Asteraceae palaeo-polyploidization history and plant inulin production.</title>
        <authorList>
            <person name="Fan W."/>
            <person name="Wang S."/>
            <person name="Wang H."/>
            <person name="Wang A."/>
            <person name="Jiang F."/>
            <person name="Liu H."/>
            <person name="Zhao H."/>
            <person name="Xu D."/>
            <person name="Zhang Y."/>
        </authorList>
    </citation>
    <scope>NUCLEOTIDE SEQUENCE [LARGE SCALE GENOMIC DNA]</scope>
    <source>
        <strain evidence="2">cv. Yunnan</strain>
    </source>
</reference>
<dbReference type="EMBL" id="CM042040">
    <property type="protein sequence ID" value="KAI3717370.1"/>
    <property type="molecule type" value="Genomic_DNA"/>
</dbReference>